<protein>
    <submittedName>
        <fullName evidence="1">Uncharacterized protein</fullName>
    </submittedName>
</protein>
<keyword evidence="2" id="KW-1185">Reference proteome</keyword>
<evidence type="ECO:0000313" key="2">
    <source>
        <dbReference type="Proteomes" id="UP000594638"/>
    </source>
</evidence>
<gene>
    <name evidence="1" type="ORF">OLEA9_A092096</name>
</gene>
<organism evidence="1 2">
    <name type="scientific">Olea europaea subsp. europaea</name>
    <dbReference type="NCBI Taxonomy" id="158383"/>
    <lineage>
        <taxon>Eukaryota</taxon>
        <taxon>Viridiplantae</taxon>
        <taxon>Streptophyta</taxon>
        <taxon>Embryophyta</taxon>
        <taxon>Tracheophyta</taxon>
        <taxon>Spermatophyta</taxon>
        <taxon>Magnoliopsida</taxon>
        <taxon>eudicotyledons</taxon>
        <taxon>Gunneridae</taxon>
        <taxon>Pentapetalae</taxon>
        <taxon>asterids</taxon>
        <taxon>lamiids</taxon>
        <taxon>Lamiales</taxon>
        <taxon>Oleaceae</taxon>
        <taxon>Oleeae</taxon>
        <taxon>Olea</taxon>
    </lineage>
</organism>
<name>A0A8S0SY71_OLEEU</name>
<dbReference type="AlphaFoldDB" id="A0A8S0SY71"/>
<reference evidence="1 2" key="1">
    <citation type="submission" date="2019-12" db="EMBL/GenBank/DDBJ databases">
        <authorList>
            <person name="Alioto T."/>
            <person name="Alioto T."/>
            <person name="Gomez Garrido J."/>
        </authorList>
    </citation>
    <scope>NUCLEOTIDE SEQUENCE [LARGE SCALE GENOMIC DNA]</scope>
</reference>
<evidence type="ECO:0000313" key="1">
    <source>
        <dbReference type="EMBL" id="CAA2997570.1"/>
    </source>
</evidence>
<proteinExistence type="predicted"/>
<accession>A0A8S0SY71</accession>
<dbReference type="Gramene" id="OE9A092096T1">
    <property type="protein sequence ID" value="OE9A092096C1"/>
    <property type="gene ID" value="OE9A092096"/>
</dbReference>
<comment type="caution">
    <text evidence="1">The sequence shown here is derived from an EMBL/GenBank/DDBJ whole genome shotgun (WGS) entry which is preliminary data.</text>
</comment>
<sequence length="58" mass="6505">MFQWFDFADGDVFIKNYAEPHKKLLELGFFSSLGLEDERCNELAQNAVGLAVAIVIPS</sequence>
<dbReference type="Proteomes" id="UP000594638">
    <property type="component" value="Unassembled WGS sequence"/>
</dbReference>
<dbReference type="EMBL" id="CACTIH010005560">
    <property type="protein sequence ID" value="CAA2997570.1"/>
    <property type="molecule type" value="Genomic_DNA"/>
</dbReference>